<dbReference type="PROSITE" id="PS51257">
    <property type="entry name" value="PROKAR_LIPOPROTEIN"/>
    <property type="match status" value="1"/>
</dbReference>
<evidence type="ECO:0000256" key="5">
    <source>
        <dbReference type="ARBA" id="ARBA00023237"/>
    </source>
</evidence>
<evidence type="ECO:0000313" key="10">
    <source>
        <dbReference type="EMBL" id="MET7014378.1"/>
    </source>
</evidence>
<evidence type="ECO:0000256" key="1">
    <source>
        <dbReference type="ARBA" id="ARBA00004370"/>
    </source>
</evidence>
<evidence type="ECO:0000256" key="2">
    <source>
        <dbReference type="ARBA" id="ARBA00022448"/>
    </source>
</evidence>
<protein>
    <submittedName>
        <fullName evidence="10">Secretin N-terminal domain-containing protein</fullName>
    </submittedName>
</protein>
<evidence type="ECO:0000256" key="8">
    <source>
        <dbReference type="SAM" id="MobiDB-lite"/>
    </source>
</evidence>
<dbReference type="Gene3D" id="3.30.1370.120">
    <property type="match status" value="1"/>
</dbReference>
<gene>
    <name evidence="10" type="ORF">ABXR19_09270</name>
</gene>
<feature type="domain" description="Secretin/TonB short N-terminal" evidence="9">
    <location>
        <begin position="271"/>
        <end position="322"/>
    </location>
</feature>
<keyword evidence="2 7" id="KW-0813">Transport</keyword>
<dbReference type="Pfam" id="PF00263">
    <property type="entry name" value="Secretin"/>
    <property type="match status" value="1"/>
</dbReference>
<evidence type="ECO:0000256" key="3">
    <source>
        <dbReference type="ARBA" id="ARBA00022729"/>
    </source>
</evidence>
<reference evidence="10 11" key="1">
    <citation type="submission" date="2024-07" db="EMBL/GenBank/DDBJ databases">
        <title>Uliginosibacterium flavum JJ3220;KACC:17644.</title>
        <authorList>
            <person name="Kim M.K."/>
        </authorList>
    </citation>
    <scope>NUCLEOTIDE SEQUENCE [LARGE SCALE GENOMIC DNA]</scope>
    <source>
        <strain evidence="10 11">KACC:17644</strain>
    </source>
</reference>
<dbReference type="InterPro" id="IPR005644">
    <property type="entry name" value="NolW-like"/>
</dbReference>
<name>A0ABV2TKE2_9RHOO</name>
<sequence length="707" mass="75374">MTRIHSLGAALLATALLCSCSDAVRRDLEQGRALSASGRLADAYQTLQQSSEANPGNSKLRDAATEAGERYGNFLAQRAEGMLTDQRFDEAAVLFRQLATVKGFEAKAQDGLARAAQGPVLARPLPVPSRVVSVPAPAPFAPVVEAKPAPAPAPAPVLVETKPAPALVPALVEAKPEPAPMPAPVLVETKPASAPAVVEARPAPVVAAVEVPPVVSPARAEPVRVIAAKKVEPPPASPVLKEDPLLKRVTLEFRDASVRSLFDAITRASGLNVIFDRDVSQDLKTTVYLRNTTVKAALDKVVLTSGLAWRTLDENTLLVYTDDTNKQHDYQALTVRSFQLANADVKMVANSLKTVLKFRDLVVDEKLNMIIVRDTPAAIAMAEKLIAMHDVAEPEVMLEVTILEVSKGKLQNLGVAWPGSMSLTPLARTVSSTASTTDTTSGTVSSSTANTLTLRDLWNLTPGSLAMGLGATTLNFNETDNDVNMLANPRIRTRNKEKAKIMIGERVPQLASNTTSTGVVSQNVTYIDVGIKLDVEPQIYPGNEVGLKINLEVSSINGTEKNGTTVAYRIGTRNASTMLRLKDGENQILAGLIQDSDKKSVSKVPLLGDIPLLGRLFRSDTDDKGKTELVLSITPRLIRGNHFLKPEAAGFDGGTYSGVRGRRGEGSDASSIEPMTQQQPVQAPQSNGDPLRQAGESGSRMFGGSRD</sequence>
<organism evidence="10 11">
    <name type="scientific">Uliginosibacterium flavum</name>
    <dbReference type="NCBI Taxonomy" id="1396831"/>
    <lineage>
        <taxon>Bacteria</taxon>
        <taxon>Pseudomonadati</taxon>
        <taxon>Pseudomonadota</taxon>
        <taxon>Betaproteobacteria</taxon>
        <taxon>Rhodocyclales</taxon>
        <taxon>Zoogloeaceae</taxon>
        <taxon>Uliginosibacterium</taxon>
    </lineage>
</organism>
<evidence type="ECO:0000256" key="6">
    <source>
        <dbReference type="RuleBase" id="RU004003"/>
    </source>
</evidence>
<evidence type="ECO:0000256" key="7">
    <source>
        <dbReference type="RuleBase" id="RU004004"/>
    </source>
</evidence>
<dbReference type="InterPro" id="IPR011662">
    <property type="entry name" value="Secretin/TonB_short_N"/>
</dbReference>
<dbReference type="PANTHER" id="PTHR30332">
    <property type="entry name" value="PROBABLE GENERAL SECRETION PATHWAY PROTEIN D"/>
    <property type="match status" value="1"/>
</dbReference>
<evidence type="ECO:0000256" key="4">
    <source>
        <dbReference type="ARBA" id="ARBA00023136"/>
    </source>
</evidence>
<dbReference type="InterPro" id="IPR050810">
    <property type="entry name" value="Bact_Secretion_Sys_Channel"/>
</dbReference>
<evidence type="ECO:0000259" key="9">
    <source>
        <dbReference type="SMART" id="SM00965"/>
    </source>
</evidence>
<accession>A0ABV2TKE2</accession>
<dbReference type="RefSeq" id="WP_354600840.1">
    <property type="nucleotide sequence ID" value="NZ_JBEWZI010000008.1"/>
</dbReference>
<dbReference type="InterPro" id="IPR001775">
    <property type="entry name" value="GspD/PilQ"/>
</dbReference>
<proteinExistence type="inferred from homology"/>
<comment type="subcellular location">
    <subcellularLocation>
        <location evidence="7">Cell outer membrane</location>
    </subcellularLocation>
    <subcellularLocation>
        <location evidence="1">Membrane</location>
    </subcellularLocation>
</comment>
<dbReference type="Pfam" id="PF03958">
    <property type="entry name" value="Secretin_N"/>
    <property type="match status" value="1"/>
</dbReference>
<keyword evidence="3" id="KW-0732">Signal</keyword>
<dbReference type="Proteomes" id="UP001549691">
    <property type="component" value="Unassembled WGS sequence"/>
</dbReference>
<dbReference type="EMBL" id="JBEWZI010000008">
    <property type="protein sequence ID" value="MET7014378.1"/>
    <property type="molecule type" value="Genomic_DNA"/>
</dbReference>
<evidence type="ECO:0000313" key="11">
    <source>
        <dbReference type="Proteomes" id="UP001549691"/>
    </source>
</evidence>
<keyword evidence="5" id="KW-0998">Cell outer membrane</keyword>
<keyword evidence="11" id="KW-1185">Reference proteome</keyword>
<comment type="similarity">
    <text evidence="6">Belongs to the bacterial secretin family.</text>
</comment>
<dbReference type="InterPro" id="IPR038591">
    <property type="entry name" value="NolW-like_sf"/>
</dbReference>
<keyword evidence="4" id="KW-0472">Membrane</keyword>
<comment type="caution">
    <text evidence="10">The sequence shown here is derived from an EMBL/GenBank/DDBJ whole genome shotgun (WGS) entry which is preliminary data.</text>
</comment>
<feature type="region of interest" description="Disordered" evidence="8">
    <location>
        <begin position="649"/>
        <end position="707"/>
    </location>
</feature>
<dbReference type="InterPro" id="IPR004846">
    <property type="entry name" value="T2SS/T3SS_dom"/>
</dbReference>
<dbReference type="PRINTS" id="PR00811">
    <property type="entry name" value="BCTERIALGSPD"/>
</dbReference>
<dbReference type="PANTHER" id="PTHR30332:SF17">
    <property type="entry name" value="TYPE IV PILIATION SYSTEM PROTEIN DR_0774-RELATED"/>
    <property type="match status" value="1"/>
</dbReference>
<feature type="compositionally biased region" description="Polar residues" evidence="8">
    <location>
        <begin position="668"/>
        <end position="688"/>
    </location>
</feature>
<dbReference type="Gene3D" id="3.30.1370.130">
    <property type="match status" value="1"/>
</dbReference>
<dbReference type="SMART" id="SM00965">
    <property type="entry name" value="STN"/>
    <property type="match status" value="1"/>
</dbReference>